<accession>A0AAW9DKX9</accession>
<evidence type="ECO:0008006" key="3">
    <source>
        <dbReference type="Google" id="ProtNLM"/>
    </source>
</evidence>
<comment type="caution">
    <text evidence="1">The sequence shown here is derived from an EMBL/GenBank/DDBJ whole genome shotgun (WGS) entry which is preliminary data.</text>
</comment>
<evidence type="ECO:0000313" key="2">
    <source>
        <dbReference type="Proteomes" id="UP001279553"/>
    </source>
</evidence>
<sequence>MTEPKRGLKIDFNGAIEAVSARPKIERGITNAAIEDAKKEGFAGRADGMKIDRRTLRKSARTAQLNMKLRPEIRDEFHRAALGFETLEAFIEHLLQLHRSTQ</sequence>
<dbReference type="EMBL" id="JAWXYB010000008">
    <property type="protein sequence ID" value="MDX5929511.1"/>
    <property type="molecule type" value="Genomic_DNA"/>
</dbReference>
<dbReference type="Proteomes" id="UP001279553">
    <property type="component" value="Unassembled WGS sequence"/>
</dbReference>
<dbReference type="AlphaFoldDB" id="A0AAW9DKX9"/>
<keyword evidence="2" id="KW-1185">Reference proteome</keyword>
<protein>
    <recommendedName>
        <fullName evidence="3">Chromosome partitioning protein ParB</fullName>
    </recommendedName>
</protein>
<organism evidence="1 2">
    <name type="scientific">Acidiphilium acidophilum</name>
    <name type="common">Thiobacillus acidophilus</name>
    <dbReference type="NCBI Taxonomy" id="76588"/>
    <lineage>
        <taxon>Bacteria</taxon>
        <taxon>Pseudomonadati</taxon>
        <taxon>Pseudomonadota</taxon>
        <taxon>Alphaproteobacteria</taxon>
        <taxon>Acetobacterales</taxon>
        <taxon>Acidocellaceae</taxon>
        <taxon>Acidiphilium</taxon>
    </lineage>
</organism>
<reference evidence="1 2" key="1">
    <citation type="submission" date="2023-11" db="EMBL/GenBank/DDBJ databases">
        <title>MicrobeMod: A computational toolkit for identifying prokaryotic methylation and restriction-modification with nanopore sequencing.</title>
        <authorList>
            <person name="Crits-Christoph A."/>
            <person name="Kang S.C."/>
            <person name="Lee H."/>
            <person name="Ostrov N."/>
        </authorList>
    </citation>
    <scope>NUCLEOTIDE SEQUENCE [LARGE SCALE GENOMIC DNA]</scope>
    <source>
        <strain evidence="1 2">DSMZ 700</strain>
    </source>
</reference>
<gene>
    <name evidence="1" type="ORF">SIL87_01845</name>
</gene>
<proteinExistence type="predicted"/>
<evidence type="ECO:0000313" key="1">
    <source>
        <dbReference type="EMBL" id="MDX5929511.1"/>
    </source>
</evidence>
<name>A0AAW9DKX9_ACIAO</name>